<keyword evidence="4" id="KW-1185">Reference proteome</keyword>
<dbReference type="EMBL" id="LLZH01000059">
    <property type="protein sequence ID" value="KUL39069.1"/>
    <property type="molecule type" value="Genomic_DNA"/>
</dbReference>
<reference evidence="3 4" key="1">
    <citation type="submission" date="2015-10" db="EMBL/GenBank/DDBJ databases">
        <authorList>
            <person name="Gilbert D.G."/>
        </authorList>
    </citation>
    <scope>NUCLEOTIDE SEQUENCE [LARGE SCALE GENOMIC DNA]</scope>
    <source>
        <strain evidence="3 4">NRRL B-16712</strain>
    </source>
</reference>
<keyword evidence="2" id="KW-0732">Signal</keyword>
<sequence length="166" mass="16216">MRSHHTYRIGIAVAIGALAAGCGSTGGTSSSASPAPASVAPSGSAPAAPSGIAPSAGGAPSTTVPEAPESTSPGALPTLTKPTAPPREPTDNLPDKGWVAGNVTRGGSGPCYGLTADDGTKYALYSAAGIKLTAGDRVKVKLETTLLKIYCGPGDLMAMTEAQPIG</sequence>
<feature type="compositionally biased region" description="Low complexity" evidence="1">
    <location>
        <begin position="73"/>
        <end position="82"/>
    </location>
</feature>
<evidence type="ECO:0000313" key="4">
    <source>
        <dbReference type="Proteomes" id="UP000053244"/>
    </source>
</evidence>
<accession>A0A0X3V2Q7</accession>
<dbReference type="PROSITE" id="PS51257">
    <property type="entry name" value="PROKAR_LIPOPROTEIN"/>
    <property type="match status" value="1"/>
</dbReference>
<protein>
    <submittedName>
        <fullName evidence="3">Uncharacterized protein</fullName>
    </submittedName>
</protein>
<name>A0A0X3V2Q7_9ACTN</name>
<feature type="signal peptide" evidence="2">
    <location>
        <begin position="1"/>
        <end position="19"/>
    </location>
</feature>
<organism evidence="3 4">
    <name type="scientific">Actinoplanes awajinensis subsp. mycoplanecinus</name>
    <dbReference type="NCBI Taxonomy" id="135947"/>
    <lineage>
        <taxon>Bacteria</taxon>
        <taxon>Bacillati</taxon>
        <taxon>Actinomycetota</taxon>
        <taxon>Actinomycetes</taxon>
        <taxon>Micromonosporales</taxon>
        <taxon>Micromonosporaceae</taxon>
        <taxon>Actinoplanes</taxon>
    </lineage>
</organism>
<gene>
    <name evidence="3" type="ORF">ADL15_10795</name>
</gene>
<comment type="caution">
    <text evidence="3">The sequence shown here is derived from an EMBL/GenBank/DDBJ whole genome shotgun (WGS) entry which is preliminary data.</text>
</comment>
<proteinExistence type="predicted"/>
<dbReference type="RefSeq" id="WP_232344015.1">
    <property type="nucleotide sequence ID" value="NZ_LLZH01000059.1"/>
</dbReference>
<evidence type="ECO:0000313" key="3">
    <source>
        <dbReference type="EMBL" id="KUL39069.1"/>
    </source>
</evidence>
<evidence type="ECO:0000256" key="2">
    <source>
        <dbReference type="SAM" id="SignalP"/>
    </source>
</evidence>
<dbReference type="Proteomes" id="UP000053244">
    <property type="component" value="Unassembled WGS sequence"/>
</dbReference>
<feature type="chain" id="PRO_5039581653" evidence="2">
    <location>
        <begin position="20"/>
        <end position="166"/>
    </location>
</feature>
<evidence type="ECO:0000256" key="1">
    <source>
        <dbReference type="SAM" id="MobiDB-lite"/>
    </source>
</evidence>
<dbReference type="AlphaFoldDB" id="A0A0X3V2Q7"/>
<feature type="compositionally biased region" description="Low complexity" evidence="1">
    <location>
        <begin position="23"/>
        <end position="62"/>
    </location>
</feature>
<feature type="region of interest" description="Disordered" evidence="1">
    <location>
        <begin position="23"/>
        <end position="99"/>
    </location>
</feature>